<feature type="signal peptide" evidence="1">
    <location>
        <begin position="1"/>
        <end position="21"/>
    </location>
</feature>
<dbReference type="InParanoid" id="D2V082"/>
<evidence type="ECO:0000256" key="1">
    <source>
        <dbReference type="SAM" id="SignalP"/>
    </source>
</evidence>
<keyword evidence="1" id="KW-0732">Signal</keyword>
<keyword evidence="3" id="KW-1185">Reference proteome</keyword>
<reference evidence="2 3" key="1">
    <citation type="journal article" date="2010" name="Cell">
        <title>The genome of Naegleria gruberi illuminates early eukaryotic versatility.</title>
        <authorList>
            <person name="Fritz-Laylin L.K."/>
            <person name="Prochnik S.E."/>
            <person name="Ginger M.L."/>
            <person name="Dacks J.B."/>
            <person name="Carpenter M.L."/>
            <person name="Field M.C."/>
            <person name="Kuo A."/>
            <person name="Paredez A."/>
            <person name="Chapman J."/>
            <person name="Pham J."/>
            <person name="Shu S."/>
            <person name="Neupane R."/>
            <person name="Cipriano M."/>
            <person name="Mancuso J."/>
            <person name="Tu H."/>
            <person name="Salamov A."/>
            <person name="Lindquist E."/>
            <person name="Shapiro H."/>
            <person name="Lucas S."/>
            <person name="Grigoriev I.V."/>
            <person name="Cande W.Z."/>
            <person name="Fulton C."/>
            <person name="Rokhsar D.S."/>
            <person name="Dawson S.C."/>
        </authorList>
    </citation>
    <scope>NUCLEOTIDE SEQUENCE [LARGE SCALE GENOMIC DNA]</scope>
    <source>
        <strain evidence="2 3">NEG-M</strain>
    </source>
</reference>
<dbReference type="VEuPathDB" id="AmoebaDB:NAEGRDRAFT_62202"/>
<feature type="chain" id="PRO_5003038244" evidence="1">
    <location>
        <begin position="22"/>
        <end position="107"/>
    </location>
</feature>
<dbReference type="KEGG" id="ngr:NAEGRDRAFT_62202"/>
<name>D2V082_NAEGR</name>
<dbReference type="GeneID" id="8856486"/>
<dbReference type="AlphaFoldDB" id="D2V082"/>
<organism evidence="3">
    <name type="scientific">Naegleria gruberi</name>
    <name type="common">Amoeba</name>
    <dbReference type="NCBI Taxonomy" id="5762"/>
    <lineage>
        <taxon>Eukaryota</taxon>
        <taxon>Discoba</taxon>
        <taxon>Heterolobosea</taxon>
        <taxon>Tetramitia</taxon>
        <taxon>Eutetramitia</taxon>
        <taxon>Vahlkampfiidae</taxon>
        <taxon>Naegleria</taxon>
    </lineage>
</organism>
<evidence type="ECO:0000313" key="2">
    <source>
        <dbReference type="EMBL" id="EFC49480.1"/>
    </source>
</evidence>
<dbReference type="Proteomes" id="UP000006671">
    <property type="component" value="Unassembled WGS sequence"/>
</dbReference>
<gene>
    <name evidence="2" type="ORF">NAEGRDRAFT_62202</name>
</gene>
<evidence type="ECO:0000313" key="3">
    <source>
        <dbReference type="Proteomes" id="UP000006671"/>
    </source>
</evidence>
<sequence>MNKITLCILFALVVLVALVSAQQQEEQSPAQLLRSIARRLYPNSSDRQIAKKLFPGIRKLKKPSTDKLLSLISALSDSQSFDCARYCAGSTGDYKVSCYQHCQRYNL</sequence>
<proteinExistence type="predicted"/>
<dbReference type="EMBL" id="GG738847">
    <property type="protein sequence ID" value="EFC49480.1"/>
    <property type="molecule type" value="Genomic_DNA"/>
</dbReference>
<protein>
    <submittedName>
        <fullName evidence="2">Predicted protein</fullName>
    </submittedName>
</protein>
<accession>D2V082</accession>
<dbReference type="RefSeq" id="XP_002682224.1">
    <property type="nucleotide sequence ID" value="XM_002682178.1"/>
</dbReference>